<organism evidence="1">
    <name type="scientific">Cyprideis torosa</name>
    <dbReference type="NCBI Taxonomy" id="163714"/>
    <lineage>
        <taxon>Eukaryota</taxon>
        <taxon>Metazoa</taxon>
        <taxon>Ecdysozoa</taxon>
        <taxon>Arthropoda</taxon>
        <taxon>Crustacea</taxon>
        <taxon>Oligostraca</taxon>
        <taxon>Ostracoda</taxon>
        <taxon>Podocopa</taxon>
        <taxon>Podocopida</taxon>
        <taxon>Cytherocopina</taxon>
        <taxon>Cytheroidea</taxon>
        <taxon>Cytherideidae</taxon>
        <taxon>Cyprideis</taxon>
    </lineage>
</organism>
<reference evidence="1" key="1">
    <citation type="submission" date="2020-11" db="EMBL/GenBank/DDBJ databases">
        <authorList>
            <person name="Tran Van P."/>
        </authorList>
    </citation>
    <scope>NUCLEOTIDE SEQUENCE</scope>
</reference>
<accession>A0A7R8ZN25</accession>
<dbReference type="EMBL" id="OB662355">
    <property type="protein sequence ID" value="CAD7229916.1"/>
    <property type="molecule type" value="Genomic_DNA"/>
</dbReference>
<gene>
    <name evidence="1" type="ORF">CTOB1V02_LOCUS7781</name>
</gene>
<name>A0A7R8ZN25_9CRUS</name>
<proteinExistence type="predicted"/>
<protein>
    <submittedName>
        <fullName evidence="1">Uncharacterized protein</fullName>
    </submittedName>
</protein>
<evidence type="ECO:0000313" key="1">
    <source>
        <dbReference type="EMBL" id="CAD7229916.1"/>
    </source>
</evidence>
<sequence>MDVNSPTQIRKSVLQTTLDDVPTLTATSASSKFSLAMTYSKTLSTSLKKTNKPSSFRPLPPTPMMKVYRHTKRNHTVAAGTLEGSQSQVLISEFIPPPIQISLFRLGKSAVPRDIYVSIVNHQAVTFIVHDDFS</sequence>
<dbReference type="AlphaFoldDB" id="A0A7R8ZN25"/>